<dbReference type="InterPro" id="IPR017523">
    <property type="entry name" value="Rv3268"/>
</dbReference>
<comment type="caution">
    <text evidence="1">The sequence shown here is derived from an EMBL/GenBank/DDBJ whole genome shotgun (WGS) entry which is preliminary data.</text>
</comment>
<accession>A0A839N506</accession>
<sequence length="198" mass="20759">MNSDDLRTALLAGDLTRPRLTWYDGGTGERVDLSGKTLAKWVAKAANWLDQEMALSPGDRLSLTIPADHWRAIYWSLAGWTRGLVVTTESDADAAVTLEGGSGSADLVEPAAALAPSPLQAFSDAMPPPVGPAEYAAPELPGDLPAGSRVLLGVTAAQRAPEWAAALMGHGCSVVVMRNFEGEIGPEKRASEAVEVVL</sequence>
<keyword evidence="2" id="KW-1185">Reference proteome</keyword>
<evidence type="ECO:0000313" key="1">
    <source>
        <dbReference type="EMBL" id="MBB2890706.1"/>
    </source>
</evidence>
<organism evidence="1 2">
    <name type="scientific">Flexivirga oryzae</name>
    <dbReference type="NCBI Taxonomy" id="1794944"/>
    <lineage>
        <taxon>Bacteria</taxon>
        <taxon>Bacillati</taxon>
        <taxon>Actinomycetota</taxon>
        <taxon>Actinomycetes</taxon>
        <taxon>Micrococcales</taxon>
        <taxon>Dermacoccaceae</taxon>
        <taxon>Flexivirga</taxon>
    </lineage>
</organism>
<dbReference type="AlphaFoldDB" id="A0A839N506"/>
<protein>
    <recommendedName>
        <fullName evidence="3">TIGR03089 family protein</fullName>
    </recommendedName>
</protein>
<dbReference type="NCBIfam" id="TIGR03089">
    <property type="entry name" value="TIGR03089 family protein"/>
    <property type="match status" value="1"/>
</dbReference>
<dbReference type="Proteomes" id="UP000559182">
    <property type="component" value="Unassembled WGS sequence"/>
</dbReference>
<dbReference type="RefSeq" id="WP_183318993.1">
    <property type="nucleotide sequence ID" value="NZ_JACHVQ010000001.1"/>
</dbReference>
<gene>
    <name evidence="1" type="ORF">FHU39_000690</name>
</gene>
<reference evidence="1 2" key="1">
    <citation type="submission" date="2020-08" db="EMBL/GenBank/DDBJ databases">
        <title>Sequencing the genomes of 1000 actinobacteria strains.</title>
        <authorList>
            <person name="Klenk H.-P."/>
        </authorList>
    </citation>
    <scope>NUCLEOTIDE SEQUENCE [LARGE SCALE GENOMIC DNA]</scope>
    <source>
        <strain evidence="1 2">DSM 105369</strain>
    </source>
</reference>
<proteinExistence type="predicted"/>
<dbReference type="EMBL" id="JACHVQ010000001">
    <property type="protein sequence ID" value="MBB2890706.1"/>
    <property type="molecule type" value="Genomic_DNA"/>
</dbReference>
<evidence type="ECO:0008006" key="3">
    <source>
        <dbReference type="Google" id="ProtNLM"/>
    </source>
</evidence>
<evidence type="ECO:0000313" key="2">
    <source>
        <dbReference type="Proteomes" id="UP000559182"/>
    </source>
</evidence>
<name>A0A839N506_9MICO</name>